<dbReference type="Pfam" id="PF06479">
    <property type="entry name" value="Ribonuc_2-5A"/>
    <property type="match status" value="1"/>
</dbReference>
<keyword evidence="3" id="KW-0067">ATP-binding</keyword>
<feature type="domain" description="KEN" evidence="6">
    <location>
        <begin position="165"/>
        <end position="303"/>
    </location>
</feature>
<evidence type="ECO:0000259" key="6">
    <source>
        <dbReference type="PROSITE" id="PS51392"/>
    </source>
</evidence>
<dbReference type="AlphaFoldDB" id="A0A7S2X6G9"/>
<dbReference type="GO" id="GO:1990604">
    <property type="term" value="C:IRE1-TRAF2-ASK1 complex"/>
    <property type="evidence" value="ECO:0007669"/>
    <property type="project" value="TreeGrafter"/>
</dbReference>
<keyword evidence="2" id="KW-0547">Nucleotide-binding</keyword>
<dbReference type="GO" id="GO:0004521">
    <property type="term" value="F:RNA endonuclease activity"/>
    <property type="evidence" value="ECO:0007669"/>
    <property type="project" value="InterPro"/>
</dbReference>
<dbReference type="InterPro" id="IPR000719">
    <property type="entry name" value="Prot_kinase_dom"/>
</dbReference>
<keyword evidence="1" id="KW-0732">Signal</keyword>
<dbReference type="GO" id="GO:0005524">
    <property type="term" value="F:ATP binding"/>
    <property type="evidence" value="ECO:0007669"/>
    <property type="project" value="UniProtKB-KW"/>
</dbReference>
<evidence type="ECO:0000256" key="2">
    <source>
        <dbReference type="ARBA" id="ARBA00022741"/>
    </source>
</evidence>
<dbReference type="PANTHER" id="PTHR13954">
    <property type="entry name" value="IRE1-RELATED"/>
    <property type="match status" value="1"/>
</dbReference>
<dbReference type="InterPro" id="IPR038357">
    <property type="entry name" value="KEN_sf"/>
</dbReference>
<dbReference type="PROSITE" id="PS51392">
    <property type="entry name" value="KEN"/>
    <property type="match status" value="1"/>
</dbReference>
<reference evidence="7" key="1">
    <citation type="submission" date="2021-01" db="EMBL/GenBank/DDBJ databases">
        <authorList>
            <person name="Corre E."/>
            <person name="Pelletier E."/>
            <person name="Niang G."/>
            <person name="Scheremetjew M."/>
            <person name="Finn R."/>
            <person name="Kale V."/>
            <person name="Holt S."/>
            <person name="Cochrane G."/>
            <person name="Meng A."/>
            <person name="Brown T."/>
            <person name="Cohen L."/>
        </authorList>
    </citation>
    <scope>NUCLEOTIDE SEQUENCE</scope>
    <source>
        <strain evidence="7">CCMP622</strain>
    </source>
</reference>
<dbReference type="GO" id="GO:0051082">
    <property type="term" value="F:unfolded protein binding"/>
    <property type="evidence" value="ECO:0007669"/>
    <property type="project" value="TreeGrafter"/>
</dbReference>
<dbReference type="InterPro" id="IPR045133">
    <property type="entry name" value="IRE1/2-like"/>
</dbReference>
<protein>
    <submittedName>
        <fullName evidence="7">Uncharacterized protein</fullName>
    </submittedName>
</protein>
<feature type="region of interest" description="Disordered" evidence="4">
    <location>
        <begin position="42"/>
        <end position="77"/>
    </location>
</feature>
<dbReference type="Pfam" id="PF00069">
    <property type="entry name" value="Pkinase"/>
    <property type="match status" value="1"/>
</dbReference>
<evidence type="ECO:0000256" key="3">
    <source>
        <dbReference type="ARBA" id="ARBA00022840"/>
    </source>
</evidence>
<dbReference type="SMART" id="SM00580">
    <property type="entry name" value="PUG"/>
    <property type="match status" value="1"/>
</dbReference>
<accession>A0A7S2X6G9</accession>
<dbReference type="Gene3D" id="1.10.510.10">
    <property type="entry name" value="Transferase(Phosphotransferase) domain 1"/>
    <property type="match status" value="1"/>
</dbReference>
<dbReference type="GO" id="GO:0036498">
    <property type="term" value="P:IRE1-mediated unfolded protein response"/>
    <property type="evidence" value="ECO:0007669"/>
    <property type="project" value="TreeGrafter"/>
</dbReference>
<dbReference type="PROSITE" id="PS50011">
    <property type="entry name" value="PROTEIN_KINASE_DOM"/>
    <property type="match status" value="1"/>
</dbReference>
<evidence type="ECO:0000259" key="5">
    <source>
        <dbReference type="PROSITE" id="PS50011"/>
    </source>
</evidence>
<proteinExistence type="predicted"/>
<dbReference type="PANTHER" id="PTHR13954:SF6">
    <property type="entry name" value="NON-SPECIFIC SERINE_THREONINE PROTEIN KINASE"/>
    <property type="match status" value="1"/>
</dbReference>
<sequence>MGLGKKLAKHRSSFDSRVCGSVGWQPAEMIGIRAARALLSPIPNETSSSSSSSSPRRFDEKKTKKGTPTGPRLTHHLPPVLKGRLTKAVDVFSAGCIVYYVLTRGEHPFGTEPEREYKIIHNKPDLSGLDDLPLAQELVRAMIAQNPKDRISAQDAVNHPLFWDDSKSLGFLQDVSDRVVKVNSFALCAMMETTGDKVVGLQWDKKLHESLLADLGRYRSYNFTSVCDCLRVIRNKKNHYLELPKVAKAQLGSLPSGFLKYFATRFPRLLIHSYITIGSFYVSRREEDSSAIDFETFETYYKDLSERRLQHFCEMNRRRPCRGWWPRADIWAM</sequence>
<evidence type="ECO:0000256" key="1">
    <source>
        <dbReference type="ARBA" id="ARBA00022729"/>
    </source>
</evidence>
<evidence type="ECO:0000313" key="7">
    <source>
        <dbReference type="EMBL" id="CAD9747428.1"/>
    </source>
</evidence>
<dbReference type="InterPro" id="IPR010513">
    <property type="entry name" value="KEN_dom"/>
</dbReference>
<dbReference type="Gene3D" id="1.20.1440.180">
    <property type="entry name" value="KEN domain"/>
    <property type="match status" value="1"/>
</dbReference>
<dbReference type="SUPFAM" id="SSF56112">
    <property type="entry name" value="Protein kinase-like (PK-like)"/>
    <property type="match status" value="1"/>
</dbReference>
<dbReference type="GO" id="GO:0004674">
    <property type="term" value="F:protein serine/threonine kinase activity"/>
    <property type="evidence" value="ECO:0007669"/>
    <property type="project" value="InterPro"/>
</dbReference>
<name>A0A7S2X6G9_9EUKA</name>
<feature type="domain" description="Protein kinase" evidence="5">
    <location>
        <begin position="1"/>
        <end position="162"/>
    </location>
</feature>
<gene>
    <name evidence="7" type="ORF">LSP00402_LOCUS1768</name>
</gene>
<dbReference type="InterPro" id="IPR011009">
    <property type="entry name" value="Kinase-like_dom_sf"/>
</dbReference>
<organism evidence="7">
    <name type="scientific">Lotharella oceanica</name>
    <dbReference type="NCBI Taxonomy" id="641309"/>
    <lineage>
        <taxon>Eukaryota</taxon>
        <taxon>Sar</taxon>
        <taxon>Rhizaria</taxon>
        <taxon>Cercozoa</taxon>
        <taxon>Chlorarachniophyceae</taxon>
        <taxon>Lotharella</taxon>
    </lineage>
</organism>
<dbReference type="GO" id="GO:0006397">
    <property type="term" value="P:mRNA processing"/>
    <property type="evidence" value="ECO:0007669"/>
    <property type="project" value="InterPro"/>
</dbReference>
<dbReference type="EMBL" id="HBHP01002811">
    <property type="protein sequence ID" value="CAD9747428.1"/>
    <property type="molecule type" value="Transcribed_RNA"/>
</dbReference>
<evidence type="ECO:0000256" key="4">
    <source>
        <dbReference type="SAM" id="MobiDB-lite"/>
    </source>
</evidence>